<reference evidence="2 3" key="1">
    <citation type="submission" date="2018-03" db="EMBL/GenBank/DDBJ databases">
        <title>Genomes of Pezizomycetes fungi and the evolution of truffles.</title>
        <authorList>
            <person name="Murat C."/>
            <person name="Payen T."/>
            <person name="Noel B."/>
            <person name="Kuo A."/>
            <person name="Martin F.M."/>
        </authorList>
    </citation>
    <scope>NUCLEOTIDE SEQUENCE [LARGE SCALE GENOMIC DNA]</scope>
    <source>
        <strain evidence="2">091103-1</strain>
    </source>
</reference>
<dbReference type="OrthoDB" id="5366802at2759"/>
<accession>A0A317SMS1</accession>
<gene>
    <name evidence="2" type="ORF">C7212DRAFT_363834</name>
</gene>
<feature type="chain" id="PRO_5016334699" description="Ecp2 effector protein domain-containing protein" evidence="1">
    <location>
        <begin position="20"/>
        <end position="169"/>
    </location>
</feature>
<name>A0A317SMS1_9PEZI</name>
<protein>
    <recommendedName>
        <fullName evidence="4">Ecp2 effector protein domain-containing protein</fullName>
    </recommendedName>
</protein>
<comment type="caution">
    <text evidence="2">The sequence shown here is derived from an EMBL/GenBank/DDBJ whole genome shotgun (WGS) entry which is preliminary data.</text>
</comment>
<keyword evidence="3" id="KW-1185">Reference proteome</keyword>
<organism evidence="2 3">
    <name type="scientific">Tuber magnatum</name>
    <name type="common">white Piedmont truffle</name>
    <dbReference type="NCBI Taxonomy" id="42249"/>
    <lineage>
        <taxon>Eukaryota</taxon>
        <taxon>Fungi</taxon>
        <taxon>Dikarya</taxon>
        <taxon>Ascomycota</taxon>
        <taxon>Pezizomycotina</taxon>
        <taxon>Pezizomycetes</taxon>
        <taxon>Pezizales</taxon>
        <taxon>Tuberaceae</taxon>
        <taxon>Tuber</taxon>
    </lineage>
</organism>
<dbReference type="AlphaFoldDB" id="A0A317SMS1"/>
<keyword evidence="1" id="KW-0732">Signal</keyword>
<proteinExistence type="predicted"/>
<dbReference type="Proteomes" id="UP000246991">
    <property type="component" value="Unassembled WGS sequence"/>
</dbReference>
<feature type="signal peptide" evidence="1">
    <location>
        <begin position="1"/>
        <end position="19"/>
    </location>
</feature>
<evidence type="ECO:0000256" key="1">
    <source>
        <dbReference type="SAM" id="SignalP"/>
    </source>
</evidence>
<dbReference type="EMBL" id="PYWC01000043">
    <property type="protein sequence ID" value="PWW75715.1"/>
    <property type="molecule type" value="Genomic_DNA"/>
</dbReference>
<evidence type="ECO:0000313" key="2">
    <source>
        <dbReference type="EMBL" id="PWW75715.1"/>
    </source>
</evidence>
<sequence>MLIPKIAFLILMLVGLVLSLPPAEPTWDTPADIAALAILNDPTPKPVDLSFMPELAQHNITAQTSYICDTTTGSPRVADLRQLATNLRDRFGDAMCRQENLGGSQCTQLLAYGNAGESLCGEPLRWIPCRTAALVGFWIADHCEWNGLVGGRFWFDDSPPSIIAVHKRF</sequence>
<evidence type="ECO:0008006" key="4">
    <source>
        <dbReference type="Google" id="ProtNLM"/>
    </source>
</evidence>
<evidence type="ECO:0000313" key="3">
    <source>
        <dbReference type="Proteomes" id="UP000246991"/>
    </source>
</evidence>